<name>A0A9N9HQ80_9GLOM</name>
<sequence>MSYEADIKEPPAKKRPFLTIEKAVFITLCLENFYPFYIHTHIPLLIIIRNPRNHERLG</sequence>
<dbReference type="AlphaFoldDB" id="A0A9N9HQ80"/>
<feature type="non-terminal residue" evidence="1">
    <location>
        <position position="58"/>
    </location>
</feature>
<dbReference type="EMBL" id="CAJVPV010016944">
    <property type="protein sequence ID" value="CAG8700582.1"/>
    <property type="molecule type" value="Genomic_DNA"/>
</dbReference>
<protein>
    <submittedName>
        <fullName evidence="1">17607_t:CDS:1</fullName>
    </submittedName>
</protein>
<proteinExistence type="predicted"/>
<organism evidence="1 2">
    <name type="scientific">Acaulospora morrowiae</name>
    <dbReference type="NCBI Taxonomy" id="94023"/>
    <lineage>
        <taxon>Eukaryota</taxon>
        <taxon>Fungi</taxon>
        <taxon>Fungi incertae sedis</taxon>
        <taxon>Mucoromycota</taxon>
        <taxon>Glomeromycotina</taxon>
        <taxon>Glomeromycetes</taxon>
        <taxon>Diversisporales</taxon>
        <taxon>Acaulosporaceae</taxon>
        <taxon>Acaulospora</taxon>
    </lineage>
</organism>
<dbReference type="Proteomes" id="UP000789342">
    <property type="component" value="Unassembled WGS sequence"/>
</dbReference>
<reference evidence="1" key="1">
    <citation type="submission" date="2021-06" db="EMBL/GenBank/DDBJ databases">
        <authorList>
            <person name="Kallberg Y."/>
            <person name="Tangrot J."/>
            <person name="Rosling A."/>
        </authorList>
    </citation>
    <scope>NUCLEOTIDE SEQUENCE</scope>
    <source>
        <strain evidence="1">CL551</strain>
    </source>
</reference>
<accession>A0A9N9HQ80</accession>
<comment type="caution">
    <text evidence="1">The sequence shown here is derived from an EMBL/GenBank/DDBJ whole genome shotgun (WGS) entry which is preliminary data.</text>
</comment>
<gene>
    <name evidence="1" type="ORF">AMORRO_LOCUS12107</name>
</gene>
<evidence type="ECO:0000313" key="2">
    <source>
        <dbReference type="Proteomes" id="UP000789342"/>
    </source>
</evidence>
<keyword evidence="2" id="KW-1185">Reference proteome</keyword>
<evidence type="ECO:0000313" key="1">
    <source>
        <dbReference type="EMBL" id="CAG8700582.1"/>
    </source>
</evidence>